<evidence type="ECO:0000256" key="1">
    <source>
        <dbReference type="SAM" id="Phobius"/>
    </source>
</evidence>
<keyword evidence="1" id="KW-0812">Transmembrane</keyword>
<organism evidence="2">
    <name type="scientific">Rhizophora mucronata</name>
    <name type="common">Asiatic mangrove</name>
    <dbReference type="NCBI Taxonomy" id="61149"/>
    <lineage>
        <taxon>Eukaryota</taxon>
        <taxon>Viridiplantae</taxon>
        <taxon>Streptophyta</taxon>
        <taxon>Embryophyta</taxon>
        <taxon>Tracheophyta</taxon>
        <taxon>Spermatophyta</taxon>
        <taxon>Magnoliopsida</taxon>
        <taxon>eudicotyledons</taxon>
        <taxon>Gunneridae</taxon>
        <taxon>Pentapetalae</taxon>
        <taxon>rosids</taxon>
        <taxon>fabids</taxon>
        <taxon>Malpighiales</taxon>
        <taxon>Rhizophoraceae</taxon>
        <taxon>Rhizophora</taxon>
    </lineage>
</organism>
<proteinExistence type="predicted"/>
<feature type="transmembrane region" description="Helical" evidence="1">
    <location>
        <begin position="38"/>
        <end position="60"/>
    </location>
</feature>
<sequence length="70" mass="8031">MPCNCLLSFVDFMFCHLFIQHLKRYKDASVPFIWSMPYYIVVITVDCSVGVCSLGWGSSLPNNQLHSRSK</sequence>
<keyword evidence="1" id="KW-1133">Transmembrane helix</keyword>
<dbReference type="AlphaFoldDB" id="A0A2P2M4A3"/>
<evidence type="ECO:0000313" key="2">
    <source>
        <dbReference type="EMBL" id="MBX25038.1"/>
    </source>
</evidence>
<reference evidence="2" key="1">
    <citation type="submission" date="2018-02" db="EMBL/GenBank/DDBJ databases">
        <title>Rhizophora mucronata_Transcriptome.</title>
        <authorList>
            <person name="Meera S.P."/>
            <person name="Sreeshan A."/>
            <person name="Augustine A."/>
        </authorList>
    </citation>
    <scope>NUCLEOTIDE SEQUENCE</scope>
    <source>
        <tissue evidence="2">Leaf</tissue>
    </source>
</reference>
<name>A0A2P2M4A3_RHIMU</name>
<dbReference type="EMBL" id="GGEC01044554">
    <property type="protein sequence ID" value="MBX25038.1"/>
    <property type="molecule type" value="Transcribed_RNA"/>
</dbReference>
<accession>A0A2P2M4A3</accession>
<protein>
    <submittedName>
        <fullName evidence="2">Uncharacterized protein</fullName>
    </submittedName>
</protein>
<keyword evidence="1" id="KW-0472">Membrane</keyword>